<keyword evidence="8 16" id="KW-0106">Calcium</keyword>
<evidence type="ECO:0000256" key="17">
    <source>
        <dbReference type="RuleBase" id="RU003318"/>
    </source>
</evidence>
<dbReference type="GO" id="GO:0034332">
    <property type="term" value="P:adherens junction organization"/>
    <property type="evidence" value="ECO:0007669"/>
    <property type="project" value="TreeGrafter"/>
</dbReference>
<keyword evidence="11 18" id="KW-0472">Membrane</keyword>
<evidence type="ECO:0000256" key="2">
    <source>
        <dbReference type="ARBA" id="ARBA00022475"/>
    </source>
</evidence>
<dbReference type="InterPro" id="IPR027397">
    <property type="entry name" value="Catenin-bd_sf"/>
</dbReference>
<feature type="domain" description="Cadherin" evidence="20">
    <location>
        <begin position="372"/>
        <end position="476"/>
    </location>
</feature>
<keyword evidence="7" id="KW-0677">Repeat</keyword>
<comment type="function">
    <text evidence="13">Cadherins are calcium-dependent cell adhesion proteins. They preferentially interact with themselves in a homophilic manner in connecting cells; cadherins may thus contribute to the sorting of heterogeneous cell types.</text>
</comment>
<keyword evidence="3" id="KW-0165">Cleavage on pair of basic residues</keyword>
<dbReference type="SUPFAM" id="SSF49313">
    <property type="entry name" value="Cadherin-like"/>
    <property type="match status" value="5"/>
</dbReference>
<evidence type="ECO:0000256" key="13">
    <source>
        <dbReference type="ARBA" id="ARBA00037319"/>
    </source>
</evidence>
<keyword evidence="22" id="KW-1185">Reference proteome</keyword>
<evidence type="ECO:0000256" key="1">
    <source>
        <dbReference type="ARBA" id="ARBA00004251"/>
    </source>
</evidence>
<evidence type="ECO:0000256" key="12">
    <source>
        <dbReference type="ARBA" id="ARBA00023180"/>
    </source>
</evidence>
<dbReference type="Pfam" id="PF00028">
    <property type="entry name" value="Cadherin"/>
    <property type="match status" value="5"/>
</dbReference>
<organism evidence="21 22">
    <name type="scientific">Sparus aurata</name>
    <name type="common">Gilthead sea bream</name>
    <dbReference type="NCBI Taxonomy" id="8175"/>
    <lineage>
        <taxon>Eukaryota</taxon>
        <taxon>Metazoa</taxon>
        <taxon>Chordata</taxon>
        <taxon>Craniata</taxon>
        <taxon>Vertebrata</taxon>
        <taxon>Euteleostomi</taxon>
        <taxon>Actinopterygii</taxon>
        <taxon>Neopterygii</taxon>
        <taxon>Teleostei</taxon>
        <taxon>Neoteleostei</taxon>
        <taxon>Acanthomorphata</taxon>
        <taxon>Eupercaria</taxon>
        <taxon>Spariformes</taxon>
        <taxon>Sparidae</taxon>
        <taxon>Sparus</taxon>
    </lineage>
</organism>
<reference evidence="21" key="3">
    <citation type="submission" date="2025-09" db="UniProtKB">
        <authorList>
            <consortium name="Ensembl"/>
        </authorList>
    </citation>
    <scope>IDENTIFICATION</scope>
</reference>
<dbReference type="GO" id="GO:0044331">
    <property type="term" value="P:cell-cell adhesion mediated by cadherin"/>
    <property type="evidence" value="ECO:0007669"/>
    <property type="project" value="TreeGrafter"/>
</dbReference>
<dbReference type="GO" id="GO:0045296">
    <property type="term" value="F:cadherin binding"/>
    <property type="evidence" value="ECO:0007669"/>
    <property type="project" value="TreeGrafter"/>
</dbReference>
<dbReference type="Gene3D" id="2.60.40.60">
    <property type="entry name" value="Cadherins"/>
    <property type="match status" value="5"/>
</dbReference>
<dbReference type="FunFam" id="4.10.900.10:FF:000006">
    <property type="entry name" value="Cadherin-9 preproprotein"/>
    <property type="match status" value="1"/>
</dbReference>
<feature type="transmembrane region" description="Helical" evidence="18">
    <location>
        <begin position="600"/>
        <end position="621"/>
    </location>
</feature>
<evidence type="ECO:0000259" key="20">
    <source>
        <dbReference type="PROSITE" id="PS50268"/>
    </source>
</evidence>
<evidence type="ECO:0000256" key="6">
    <source>
        <dbReference type="ARBA" id="ARBA00022729"/>
    </source>
</evidence>
<name>A0A671XYN9_SPAAU</name>
<dbReference type="FunFam" id="2.60.40.60:FF:000009">
    <property type="entry name" value="Cadherin 24"/>
    <property type="match status" value="1"/>
</dbReference>
<dbReference type="InterPro" id="IPR002126">
    <property type="entry name" value="Cadherin-like_dom"/>
</dbReference>
<dbReference type="AlphaFoldDB" id="A0A671XYN9"/>
<feature type="signal peptide" evidence="19">
    <location>
        <begin position="1"/>
        <end position="20"/>
    </location>
</feature>
<dbReference type="GO" id="GO:0007156">
    <property type="term" value="P:homophilic cell adhesion via plasma membrane adhesion molecules"/>
    <property type="evidence" value="ECO:0007669"/>
    <property type="project" value="InterPro"/>
</dbReference>
<dbReference type="GO" id="GO:0005912">
    <property type="term" value="C:adherens junction"/>
    <property type="evidence" value="ECO:0007669"/>
    <property type="project" value="TreeGrafter"/>
</dbReference>
<comment type="subcellular location">
    <subcellularLocation>
        <location evidence="1 17">Cell membrane</location>
        <topology evidence="1 17">Single-pass type I membrane protein</topology>
    </subcellularLocation>
</comment>
<dbReference type="GO" id="GO:0016342">
    <property type="term" value="C:catenin complex"/>
    <property type="evidence" value="ECO:0007669"/>
    <property type="project" value="TreeGrafter"/>
</dbReference>
<keyword evidence="4 17" id="KW-0812">Transmembrane</keyword>
<evidence type="ECO:0000256" key="8">
    <source>
        <dbReference type="ARBA" id="ARBA00022837"/>
    </source>
</evidence>
<dbReference type="GO" id="GO:0016477">
    <property type="term" value="P:cell migration"/>
    <property type="evidence" value="ECO:0007669"/>
    <property type="project" value="TreeGrafter"/>
</dbReference>
<keyword evidence="12" id="KW-0325">Glycoprotein</keyword>
<feature type="domain" description="Cadherin" evidence="20">
    <location>
        <begin position="73"/>
        <end position="153"/>
    </location>
</feature>
<dbReference type="GO" id="GO:0000902">
    <property type="term" value="P:cell morphogenesis"/>
    <property type="evidence" value="ECO:0007669"/>
    <property type="project" value="TreeGrafter"/>
</dbReference>
<dbReference type="InterPro" id="IPR015919">
    <property type="entry name" value="Cadherin-like_sf"/>
</dbReference>
<keyword evidence="5" id="KW-0479">Metal-binding</keyword>
<dbReference type="PRINTS" id="PR00205">
    <property type="entry name" value="CADHERIN"/>
</dbReference>
<dbReference type="PANTHER" id="PTHR24027">
    <property type="entry name" value="CADHERIN-23"/>
    <property type="match status" value="1"/>
</dbReference>
<evidence type="ECO:0000256" key="18">
    <source>
        <dbReference type="SAM" id="Phobius"/>
    </source>
</evidence>
<feature type="chain" id="PRO_5025543071" description="Cadherin-10" evidence="19">
    <location>
        <begin position="21"/>
        <end position="774"/>
    </location>
</feature>
<feature type="domain" description="Cadherin" evidence="20">
    <location>
        <begin position="154"/>
        <end position="262"/>
    </location>
</feature>
<dbReference type="CDD" id="cd11304">
    <property type="entry name" value="Cadherin_repeat"/>
    <property type="match status" value="5"/>
</dbReference>
<evidence type="ECO:0000256" key="16">
    <source>
        <dbReference type="PROSITE-ProRule" id="PRU00043"/>
    </source>
</evidence>
<dbReference type="Pfam" id="PF01049">
    <property type="entry name" value="CADH_Y-type_LIR"/>
    <property type="match status" value="1"/>
</dbReference>
<evidence type="ECO:0000256" key="7">
    <source>
        <dbReference type="ARBA" id="ARBA00022737"/>
    </source>
</evidence>
<dbReference type="FunFam" id="2.60.40.60:FF:000014">
    <property type="entry name" value="Cadherin 8"/>
    <property type="match status" value="1"/>
</dbReference>
<dbReference type="GO" id="GO:0002009">
    <property type="term" value="P:morphogenesis of an epithelium"/>
    <property type="evidence" value="ECO:0007669"/>
    <property type="project" value="UniProtKB-ARBA"/>
</dbReference>
<dbReference type="InterPro" id="IPR000233">
    <property type="entry name" value="Cadherin_Y-type_LIR"/>
</dbReference>
<dbReference type="GO" id="GO:0099560">
    <property type="term" value="P:synaptic membrane adhesion"/>
    <property type="evidence" value="ECO:0007669"/>
    <property type="project" value="TreeGrafter"/>
</dbReference>
<dbReference type="FunFam" id="2.60.40.60:FF:000008">
    <property type="entry name" value="Cadherin 24"/>
    <property type="match status" value="1"/>
</dbReference>
<dbReference type="Proteomes" id="UP000472265">
    <property type="component" value="Chromosome 19"/>
</dbReference>
<dbReference type="InterPro" id="IPR020894">
    <property type="entry name" value="Cadherin_CS"/>
</dbReference>
<dbReference type="Ensembl" id="ENSSAUT00010059190.1">
    <property type="protein sequence ID" value="ENSSAUP00010056344.1"/>
    <property type="gene ID" value="ENSSAUG00010022973.1"/>
</dbReference>
<dbReference type="PANTHER" id="PTHR24027:SF322">
    <property type="entry name" value="CADHERIN-6"/>
    <property type="match status" value="1"/>
</dbReference>
<evidence type="ECO:0000256" key="4">
    <source>
        <dbReference type="ARBA" id="ARBA00022692"/>
    </source>
</evidence>
<sequence>MITNQVLLLLVLCIPWPSNALPLTPGNIGNLFGMPESDGRILQRSKRGWMWNQFFLLEEYTGNDHQYVGKLHSNMDKGDGNVKYVLTGDGAGTLFLIDEKSGDIHATKRLDREEKAMYTLVAKVLDRNTNAELEPDTEFNIKIHDINDNAPKFAKEIYFASVPEMSEVGTSVVTVTASDADDQTYGNSAKLVYSILQGQPYFSVDSENGTIKTALPGMDREVKENYQVVIQAKDMAGQMGGLSGTTTVSITLSDVNDSPPHSFRVTAVESTEIGGAIGRIKADDPDVGRNAEMEYSIVGGHDMFNIITDQTTQEGVIVIKKALDYESKRDYEFRVEVRNTYLDARFIHGLQFKDYATVKVTVEDVDEPPVFTRNPYIIEVHEDTAAGSFVGVVSARDPDADNKPVKYSIDRHTDLERLFNIDSVNGTITTLKALDREMSKWHNISVVATEINNPRQTTRVPVFIKVLDVNDNAPEFAMSYDTFVCENVKAGQLIQTISAVDTDEPLVGHKFVFTISATNPNFTIVDREDNTANILTRRGGFSRREMSMYFLPVVISDNDYPIQSSTSTLIVRVCACDSRGNMQSCNPEVLPFSDGLTTGALVAILLCVIILLMIVVLFAALRRQRKKEPLIISKEDVRDNVVSYNDEGGGEEDTQAFDIGTLRNPEVMDANKLRRDIIPEMLFPFRRTSPIKDNTDVRDFINGRLQENDTDPTAPPYDSLATYAYEGSGSLAESLSSLESAATEGDHDYDYLSNWGPQFKKLAEMYIGKNAFDF</sequence>
<evidence type="ECO:0000256" key="9">
    <source>
        <dbReference type="ARBA" id="ARBA00022889"/>
    </source>
</evidence>
<dbReference type="InterPro" id="IPR039808">
    <property type="entry name" value="Cadherin"/>
</dbReference>
<proteinExistence type="predicted"/>
<protein>
    <recommendedName>
        <fullName evidence="15">Cadherin-10</fullName>
    </recommendedName>
    <alternativeName>
        <fullName evidence="14">Cadherin-6</fullName>
    </alternativeName>
</protein>
<dbReference type="GeneTree" id="ENSGT00940000154187"/>
<dbReference type="GO" id="GO:0005509">
    <property type="term" value="F:calcium ion binding"/>
    <property type="evidence" value="ECO:0007669"/>
    <property type="project" value="UniProtKB-UniRule"/>
</dbReference>
<evidence type="ECO:0000313" key="21">
    <source>
        <dbReference type="Ensembl" id="ENSSAUP00010056344.1"/>
    </source>
</evidence>
<keyword evidence="9 17" id="KW-0130">Cell adhesion</keyword>
<accession>A0A671XYN9</accession>
<feature type="domain" description="Cadherin" evidence="20">
    <location>
        <begin position="476"/>
        <end position="589"/>
    </location>
</feature>
<keyword evidence="2" id="KW-1003">Cell membrane</keyword>
<dbReference type="SMART" id="SM00112">
    <property type="entry name" value="CA"/>
    <property type="match status" value="5"/>
</dbReference>
<keyword evidence="6 19" id="KW-0732">Signal</keyword>
<evidence type="ECO:0000256" key="5">
    <source>
        <dbReference type="ARBA" id="ARBA00022723"/>
    </source>
</evidence>
<keyword evidence="10 18" id="KW-1133">Transmembrane helix</keyword>
<dbReference type="PROSITE" id="PS00232">
    <property type="entry name" value="CADHERIN_1"/>
    <property type="match status" value="2"/>
</dbReference>
<dbReference type="FunFam" id="2.60.40.60:FF:000012">
    <property type="entry name" value="Cadherin 24"/>
    <property type="match status" value="1"/>
</dbReference>
<dbReference type="FunFam" id="2.60.40.60:FF:000017">
    <property type="entry name" value="Cadherin 24"/>
    <property type="match status" value="1"/>
</dbReference>
<dbReference type="Gene3D" id="4.10.900.10">
    <property type="entry name" value="TCF3-CBD (Catenin binding domain)"/>
    <property type="match status" value="1"/>
</dbReference>
<dbReference type="GO" id="GO:0016339">
    <property type="term" value="P:calcium-dependent cell-cell adhesion via plasma membrane cell adhesion molecules"/>
    <property type="evidence" value="ECO:0007669"/>
    <property type="project" value="TreeGrafter"/>
</dbReference>
<gene>
    <name evidence="21" type="primary">CDH10</name>
</gene>
<dbReference type="PROSITE" id="PS50268">
    <property type="entry name" value="CADHERIN_2"/>
    <property type="match status" value="5"/>
</dbReference>
<reference evidence="21" key="1">
    <citation type="submission" date="2021-04" db="EMBL/GenBank/DDBJ databases">
        <authorList>
            <consortium name="Wellcome Sanger Institute Data Sharing"/>
        </authorList>
    </citation>
    <scope>NUCLEOTIDE SEQUENCE [LARGE SCALE GENOMIC DNA]</scope>
</reference>
<dbReference type="GO" id="GO:0008013">
    <property type="term" value="F:beta-catenin binding"/>
    <property type="evidence" value="ECO:0007669"/>
    <property type="project" value="TreeGrafter"/>
</dbReference>
<evidence type="ECO:0000256" key="11">
    <source>
        <dbReference type="ARBA" id="ARBA00023136"/>
    </source>
</evidence>
<evidence type="ECO:0000256" key="15">
    <source>
        <dbReference type="ARBA" id="ARBA00069586"/>
    </source>
</evidence>
<feature type="domain" description="Cadherin" evidence="20">
    <location>
        <begin position="259"/>
        <end position="371"/>
    </location>
</feature>
<dbReference type="GO" id="GO:0007043">
    <property type="term" value="P:cell-cell junction assembly"/>
    <property type="evidence" value="ECO:0007669"/>
    <property type="project" value="TreeGrafter"/>
</dbReference>
<evidence type="ECO:0000256" key="10">
    <source>
        <dbReference type="ARBA" id="ARBA00022989"/>
    </source>
</evidence>
<evidence type="ECO:0000256" key="3">
    <source>
        <dbReference type="ARBA" id="ARBA00022685"/>
    </source>
</evidence>
<evidence type="ECO:0000256" key="14">
    <source>
        <dbReference type="ARBA" id="ARBA00041042"/>
    </source>
</evidence>
<evidence type="ECO:0000313" key="22">
    <source>
        <dbReference type="Proteomes" id="UP000472265"/>
    </source>
</evidence>
<reference evidence="21" key="2">
    <citation type="submission" date="2025-08" db="UniProtKB">
        <authorList>
            <consortium name="Ensembl"/>
        </authorList>
    </citation>
    <scope>IDENTIFICATION</scope>
</reference>
<evidence type="ECO:0000256" key="19">
    <source>
        <dbReference type="SAM" id="SignalP"/>
    </source>
</evidence>